<evidence type="ECO:0000313" key="2">
    <source>
        <dbReference type="EMBL" id="PSB20975.1"/>
    </source>
</evidence>
<accession>A0A2T1DKJ2</accession>
<evidence type="ECO:0008006" key="4">
    <source>
        <dbReference type="Google" id="ProtNLM"/>
    </source>
</evidence>
<feature type="chain" id="PRO_5015555968" description="Fibronectin type-III domain-containing protein" evidence="1">
    <location>
        <begin position="28"/>
        <end position="973"/>
    </location>
</feature>
<dbReference type="EMBL" id="PVWG01000004">
    <property type="protein sequence ID" value="PSB20975.1"/>
    <property type="molecule type" value="Genomic_DNA"/>
</dbReference>
<dbReference type="AlphaFoldDB" id="A0A2T1DKJ2"/>
<keyword evidence="3" id="KW-1185">Reference proteome</keyword>
<sequence>MKKLVTFLSLALSVIVLILLVKPTAIAARPAAPDYQRYITFHNDFDFPIFPVIQVPADICDGAGVTRVRRIVVNGAGHDGLQPNETLTVLIPQESNNPSSPADPMIRCWYRSGRIYIFPVNLTTFEGNMVEVDSNNSSQTTNYKDPTHPSVAVPCYEGPRNKPGASGNCTTGVADNSFAADVPAQLAEYTFDSDNASTNGDPDSGIAMADIDVSHVDDLYLPIAASVVNNGATGYMGGAMDFPTFQQRISSFFTQVPWPNYSAYLSQNQPVPNVIRNAIDTKQLPPDLGGGTNTPAPHLPAGYNSIQNTLSKATSSVYEIKDSTSNYLISGVLNQNAQVQPYLDRWMGWMQPKNGDPCTGANFDQLIWPDGITSTFNKQNFCAQFQTTAQTVWNHFLTDQTDGFQSNQAQFYKDCGLSDAKPDQNQTNACIIQHIIGYNSTVLGGELPGQVQALLRGVAYNAADGIDPNNQQYQYDPFLTFAAPYNSQFNLDPYTRLIHSTKDGVGAVAYSFSIDDKYGNFRDASLGILVDAGGTSALDNQQPYDPYQQYQMNWGYNRDQFSLIAIASGVNLANVQAQLQAIAAQNDNRPFLIKQNQTISVLGHATSTNWTLTTPLVTLAQLQYQAQQEEARGNTKYYQTLIDYLFGNSTANPPVQSIFPTAAWDGNSQNPPPAIDLLDFDAASNWSEGQAILYGYIIQQNADVPAKGNWVKASVCGFPKPITINQPGSQRLPVKLNQPCEITLTDTYNETMTFSLTPASKQVTDTYTGTQVSVMSLPIGGTFSGSPLTVSNLTASDLKNCQNNSSNQRIAGFCNNITLSAVWSADAMSRDIVYMGLDPKDMPRVNVNLPAAPPTPIDPTLVSWTPNAAITFQQQNGQIVQVSWPAAVVGPNQTLQYTLYVKDGSAWTPQSCDPSQTSCRLNLGSSASVYVIAINTSAPTKPQTTNLYGCYPAANPCPPTTSGRAPKPRSPRR</sequence>
<keyword evidence="1" id="KW-0732">Signal</keyword>
<reference evidence="2 3" key="2">
    <citation type="submission" date="2018-03" db="EMBL/GenBank/DDBJ databases">
        <title>The ancient ancestry and fast evolution of plastids.</title>
        <authorList>
            <person name="Moore K.R."/>
            <person name="Magnabosco C."/>
            <person name="Momper L."/>
            <person name="Gold D.A."/>
            <person name="Bosak T."/>
            <person name="Fournier G.P."/>
        </authorList>
    </citation>
    <scope>NUCLEOTIDE SEQUENCE [LARGE SCALE GENOMIC DNA]</scope>
    <source>
        <strain evidence="2 3">ULC007</strain>
    </source>
</reference>
<proteinExistence type="predicted"/>
<dbReference type="Proteomes" id="UP000238634">
    <property type="component" value="Unassembled WGS sequence"/>
</dbReference>
<reference evidence="2 3" key="1">
    <citation type="submission" date="2018-02" db="EMBL/GenBank/DDBJ databases">
        <authorList>
            <person name="Cohen D.B."/>
            <person name="Kent A.D."/>
        </authorList>
    </citation>
    <scope>NUCLEOTIDE SEQUENCE [LARGE SCALE GENOMIC DNA]</scope>
    <source>
        <strain evidence="2 3">ULC007</strain>
    </source>
</reference>
<organism evidence="2 3">
    <name type="scientific">Phormidesmis priestleyi ULC007</name>
    <dbReference type="NCBI Taxonomy" id="1920490"/>
    <lineage>
        <taxon>Bacteria</taxon>
        <taxon>Bacillati</taxon>
        <taxon>Cyanobacteriota</taxon>
        <taxon>Cyanophyceae</taxon>
        <taxon>Leptolyngbyales</taxon>
        <taxon>Leptolyngbyaceae</taxon>
        <taxon>Phormidesmis</taxon>
    </lineage>
</organism>
<comment type="caution">
    <text evidence="2">The sequence shown here is derived from an EMBL/GenBank/DDBJ whole genome shotgun (WGS) entry which is preliminary data.</text>
</comment>
<gene>
    <name evidence="2" type="ORF">C7B65_06120</name>
</gene>
<name>A0A2T1DKJ2_9CYAN</name>
<dbReference type="OrthoDB" id="8856867at2"/>
<dbReference type="RefSeq" id="WP_073074210.1">
    <property type="nucleotide sequence ID" value="NZ_MPPI01000031.1"/>
</dbReference>
<feature type="signal peptide" evidence="1">
    <location>
        <begin position="1"/>
        <end position="27"/>
    </location>
</feature>
<evidence type="ECO:0000256" key="1">
    <source>
        <dbReference type="SAM" id="SignalP"/>
    </source>
</evidence>
<dbReference type="STRING" id="1920490.GCA_001895925_05270"/>
<protein>
    <recommendedName>
        <fullName evidence="4">Fibronectin type-III domain-containing protein</fullName>
    </recommendedName>
</protein>
<evidence type="ECO:0000313" key="3">
    <source>
        <dbReference type="Proteomes" id="UP000238634"/>
    </source>
</evidence>